<evidence type="ECO:0000313" key="2">
    <source>
        <dbReference type="Proteomes" id="UP001501222"/>
    </source>
</evidence>
<organism evidence="1 2">
    <name type="scientific">Kribbella ginsengisoli</name>
    <dbReference type="NCBI Taxonomy" id="363865"/>
    <lineage>
        <taxon>Bacteria</taxon>
        <taxon>Bacillati</taxon>
        <taxon>Actinomycetota</taxon>
        <taxon>Actinomycetes</taxon>
        <taxon>Propionibacteriales</taxon>
        <taxon>Kribbellaceae</taxon>
        <taxon>Kribbella</taxon>
    </lineage>
</organism>
<dbReference type="EMBL" id="BAABAA010000007">
    <property type="protein sequence ID" value="GAA3575123.1"/>
    <property type="molecule type" value="Genomic_DNA"/>
</dbReference>
<evidence type="ECO:0000313" key="1">
    <source>
        <dbReference type="EMBL" id="GAA3575123.1"/>
    </source>
</evidence>
<dbReference type="Proteomes" id="UP001501222">
    <property type="component" value="Unassembled WGS sequence"/>
</dbReference>
<reference evidence="2" key="1">
    <citation type="journal article" date="2019" name="Int. J. Syst. Evol. Microbiol.">
        <title>The Global Catalogue of Microorganisms (GCM) 10K type strain sequencing project: providing services to taxonomists for standard genome sequencing and annotation.</title>
        <authorList>
            <consortium name="The Broad Institute Genomics Platform"/>
            <consortium name="The Broad Institute Genome Sequencing Center for Infectious Disease"/>
            <person name="Wu L."/>
            <person name="Ma J."/>
        </authorList>
    </citation>
    <scope>NUCLEOTIDE SEQUENCE [LARGE SCALE GENOMIC DNA]</scope>
    <source>
        <strain evidence="2">JCM 16928</strain>
    </source>
</reference>
<protein>
    <submittedName>
        <fullName evidence="1">Uncharacterized protein</fullName>
    </submittedName>
</protein>
<comment type="caution">
    <text evidence="1">The sequence shown here is derived from an EMBL/GenBank/DDBJ whole genome shotgun (WGS) entry which is preliminary data.</text>
</comment>
<sequence>MEIFPAGVGCPQVGATGLAIGAANRLNVRVSVYELLGRLPDVDKVRRISRALAMLDAVLSPEPEYRIYSFDAQWSPTDEAALMRSGTGDDYSIVFSPDGVIAQGFDHDSPISPWGRPGKETWPGLFIGVPDELAPALDEPSFTDDQGNRSVTVCFWRTPADDRWLCGPVEGVDKDGADWLFDLIANGRPEAYLTFAESYYEVALELDAVAHVYALMPLTEEIVTALNPEVMLKDLKDDIAEIGYPRP</sequence>
<proteinExistence type="predicted"/>
<name>A0ABP6XZK9_9ACTN</name>
<keyword evidence="2" id="KW-1185">Reference proteome</keyword>
<gene>
    <name evidence="1" type="ORF">GCM10022235_50940</name>
</gene>
<accession>A0ABP6XZK9</accession>